<dbReference type="Gene3D" id="1.20.1270.60">
    <property type="entry name" value="Arfaptin homology (AH) domain/BAR domain"/>
    <property type="match status" value="1"/>
</dbReference>
<dbReference type="AlphaFoldDB" id="B0CWB7"/>
<feature type="compositionally biased region" description="Polar residues" evidence="2">
    <location>
        <begin position="515"/>
        <end position="527"/>
    </location>
</feature>
<feature type="compositionally biased region" description="Polar residues" evidence="2">
    <location>
        <begin position="863"/>
        <end position="876"/>
    </location>
</feature>
<dbReference type="InParanoid" id="B0CWB7"/>
<feature type="compositionally biased region" description="Low complexity" evidence="2">
    <location>
        <begin position="819"/>
        <end position="831"/>
    </location>
</feature>
<dbReference type="PANTHER" id="PTHR31962">
    <property type="entry name" value="SPHINGOLIPID LONG CHAIN BASE-RESPONSIVE PROTEIN PIL1"/>
    <property type="match status" value="1"/>
</dbReference>
<evidence type="ECO:0000313" key="3">
    <source>
        <dbReference type="EMBL" id="EDR13039.1"/>
    </source>
</evidence>
<dbReference type="STRING" id="486041.B0CWB7"/>
<evidence type="ECO:0000313" key="4">
    <source>
        <dbReference type="Proteomes" id="UP000001194"/>
    </source>
</evidence>
<dbReference type="Proteomes" id="UP000001194">
    <property type="component" value="Unassembled WGS sequence"/>
</dbReference>
<dbReference type="HOGENOM" id="CLU_012875_0_0_1"/>
<feature type="compositionally biased region" description="Basic and acidic residues" evidence="2">
    <location>
        <begin position="530"/>
        <end position="539"/>
    </location>
</feature>
<gene>
    <name evidence="3" type="ORF">LACBIDRAFT_308456</name>
</gene>
<dbReference type="InterPro" id="IPR027267">
    <property type="entry name" value="AH/BAR_dom_sf"/>
</dbReference>
<reference evidence="3 4" key="1">
    <citation type="journal article" date="2008" name="Nature">
        <title>The genome of Laccaria bicolor provides insights into mycorrhizal symbiosis.</title>
        <authorList>
            <person name="Martin F."/>
            <person name="Aerts A."/>
            <person name="Ahren D."/>
            <person name="Brun A."/>
            <person name="Danchin E.G.J."/>
            <person name="Duchaussoy F."/>
            <person name="Gibon J."/>
            <person name="Kohler A."/>
            <person name="Lindquist E."/>
            <person name="Pereda V."/>
            <person name="Salamov A."/>
            <person name="Shapiro H.J."/>
            <person name="Wuyts J."/>
            <person name="Blaudez D."/>
            <person name="Buee M."/>
            <person name="Brokstein P."/>
            <person name="Canbaeck B."/>
            <person name="Cohen D."/>
            <person name="Courty P.E."/>
            <person name="Coutinho P.M."/>
            <person name="Delaruelle C."/>
            <person name="Detter J.C."/>
            <person name="Deveau A."/>
            <person name="DiFazio S."/>
            <person name="Duplessis S."/>
            <person name="Fraissinet-Tachet L."/>
            <person name="Lucic E."/>
            <person name="Frey-Klett P."/>
            <person name="Fourrey C."/>
            <person name="Feussner I."/>
            <person name="Gay G."/>
            <person name="Grimwood J."/>
            <person name="Hoegger P.J."/>
            <person name="Jain P."/>
            <person name="Kilaru S."/>
            <person name="Labbe J."/>
            <person name="Lin Y.C."/>
            <person name="Legue V."/>
            <person name="Le Tacon F."/>
            <person name="Marmeisse R."/>
            <person name="Melayah D."/>
            <person name="Montanini B."/>
            <person name="Muratet M."/>
            <person name="Nehls U."/>
            <person name="Niculita-Hirzel H."/>
            <person name="Oudot-Le Secq M.P."/>
            <person name="Peter M."/>
            <person name="Quesneville H."/>
            <person name="Rajashekar B."/>
            <person name="Reich M."/>
            <person name="Rouhier N."/>
            <person name="Schmutz J."/>
            <person name="Yin T."/>
            <person name="Chalot M."/>
            <person name="Henrissat B."/>
            <person name="Kuees U."/>
            <person name="Lucas S."/>
            <person name="Van de Peer Y."/>
            <person name="Podila G.K."/>
            <person name="Polle A."/>
            <person name="Pukkila P.J."/>
            <person name="Richardson P.M."/>
            <person name="Rouze P."/>
            <person name="Sanders I.R."/>
            <person name="Stajich J.E."/>
            <person name="Tunlid A."/>
            <person name="Tuskan G."/>
            <person name="Grigoriev I.V."/>
        </authorList>
    </citation>
    <scope>NUCLEOTIDE SEQUENCE [LARGE SCALE GENOMIC DNA]</scope>
    <source>
        <strain evidence="4">S238N-H82 / ATCC MYA-4686</strain>
    </source>
</reference>
<feature type="compositionally biased region" description="Basic and acidic residues" evidence="2">
    <location>
        <begin position="550"/>
        <end position="567"/>
    </location>
</feature>
<evidence type="ECO:0000256" key="1">
    <source>
        <dbReference type="SAM" id="Coils"/>
    </source>
</evidence>
<feature type="compositionally biased region" description="Polar residues" evidence="2">
    <location>
        <begin position="799"/>
        <end position="814"/>
    </location>
</feature>
<sequence>MFKKIAHNSTIPALGGNTELRPLQDLITAEKAVLILLQKLSVDYSKAAEALRVWGTSEGDDLGDILSASTTLLSHFSTALVHYSTHAHTLIRDNLKAIRTREESLEDLKRRRRTVHRKADDAEKKLGKMGSEHKHLQVQNELLNRLNAEIRAMDGEIMSEETGLGDFKRSTVRVVMGLKFGGLVECCEKGVIVGEYGKLVTAEIPEETTQPGTPRSLYYGHAKTESLLVEATRALSDVQLSTVPGSLTQPRHRFDAKLPSLPTDDADDVGSNSNVWAPEDSSSYVPPIMTTTGAGGSFFPSQSQPSSPFSHAPPHQGTVDDFGVLPPRSSIDTGGGGRFATFPVKTRDREGGGGGVGYTLRDDPISPSSMSRSLNNTTTTEPPSLTTNTRHELGVSFSMSVAEALGSGGVDEQPWARTMSEGEPTSAIQPLPPGAAPASVPEGVNPWSLGVGGQTLSPSGTQAHVGRQGRHVSNHSIVSDDDDALLAYMLNADADADADDREGLGGGGRSLTAAQPTPSTTQGTNALTEGGEREREPSRHVRFGGGTGHEPGEAEEWRRSLEERRSDASPLRQGEVDHDKGLPAETTNAALPMSPPPSTINTDASSSLNQGKRIPPPSLNPQEETQGGGEDERALNAAVAREISREMDQLAFNPPSASVASTLDPEGEHERGRPPFLGGGVNQQQPSREPSPLLPPSAPFAKRAVSPHPFAELNPGGGGGGYSQTQTPAQSYVQSYQAQQQQPYPSYTQQQQAPTSPAQAYAQAYQTQAPPNASSSSSPSSTAQYTTSNPFDNPHVHENNNNTLAYPSRTNSNLPPRLQALSQQSQQQQQSAGGGAGGDAAVVVPPRFQSSRSNSPVPPRFQQVPSSGDHPSSPLSDASYRTPGEYPRTLGSTPSLVGGAAAGGARTISAAAFKRPIPHKSTSYDSLGGTGGTAPLSVSMKKPLPLPAPSSLYPAQQQQRGHQREVSADDEYDYIGAYMGSDSGSPVVAEYAGAGGGGGGGGRGGQGGYGEGKFATDLEGLR</sequence>
<dbReference type="PANTHER" id="PTHR31962:SF6">
    <property type="entry name" value="EISOSOME COMPONENT PIL1-DOMAIN-CONTAINING PROTEIN"/>
    <property type="match status" value="1"/>
</dbReference>
<feature type="compositionally biased region" description="Low complexity" evidence="2">
    <location>
        <begin position="728"/>
        <end position="788"/>
    </location>
</feature>
<dbReference type="GO" id="GO:0070941">
    <property type="term" value="P:eisosome assembly"/>
    <property type="evidence" value="ECO:0007669"/>
    <property type="project" value="TreeGrafter"/>
</dbReference>
<accession>B0CWB7</accession>
<feature type="compositionally biased region" description="Low complexity" evidence="2">
    <location>
        <begin position="373"/>
        <end position="388"/>
    </location>
</feature>
<keyword evidence="1" id="KW-0175">Coiled coil</keyword>
<dbReference type="InterPro" id="IPR028245">
    <property type="entry name" value="PIL1/LSP1"/>
</dbReference>
<feature type="region of interest" description="Disordered" evidence="2">
    <location>
        <begin position="244"/>
        <end position="389"/>
    </location>
</feature>
<dbReference type="GO" id="GO:0006897">
    <property type="term" value="P:endocytosis"/>
    <property type="evidence" value="ECO:0007669"/>
    <property type="project" value="TreeGrafter"/>
</dbReference>
<name>B0CWB7_LACBS</name>
<evidence type="ECO:0000256" key="2">
    <source>
        <dbReference type="SAM" id="MobiDB-lite"/>
    </source>
</evidence>
<feature type="region of interest" description="Disordered" evidence="2">
    <location>
        <begin position="497"/>
        <end position="893"/>
    </location>
</feature>
<feature type="region of interest" description="Disordered" evidence="2">
    <location>
        <begin position="918"/>
        <end position="967"/>
    </location>
</feature>
<dbReference type="GeneID" id="6071561"/>
<feature type="compositionally biased region" description="Polar residues" evidence="2">
    <location>
        <begin position="599"/>
        <end position="610"/>
    </location>
</feature>
<dbReference type="OrthoDB" id="5599269at2759"/>
<keyword evidence="4" id="KW-1185">Reference proteome</keyword>
<proteinExistence type="predicted"/>
<dbReference type="EMBL" id="DS547093">
    <property type="protein sequence ID" value="EDR13039.1"/>
    <property type="molecule type" value="Genomic_DNA"/>
</dbReference>
<organism evidence="4">
    <name type="scientific">Laccaria bicolor (strain S238N-H82 / ATCC MYA-4686)</name>
    <name type="common">Bicoloured deceiver</name>
    <name type="synonym">Laccaria laccata var. bicolor</name>
    <dbReference type="NCBI Taxonomy" id="486041"/>
    <lineage>
        <taxon>Eukaryota</taxon>
        <taxon>Fungi</taxon>
        <taxon>Dikarya</taxon>
        <taxon>Basidiomycota</taxon>
        <taxon>Agaricomycotina</taxon>
        <taxon>Agaricomycetes</taxon>
        <taxon>Agaricomycetidae</taxon>
        <taxon>Agaricales</taxon>
        <taxon>Agaricineae</taxon>
        <taxon>Hydnangiaceae</taxon>
        <taxon>Laccaria</taxon>
    </lineage>
</organism>
<dbReference type="KEGG" id="lbc:LACBIDRAFT_308456"/>
<protein>
    <submittedName>
        <fullName evidence="3">Predicted protein</fullName>
    </submittedName>
</protein>
<feature type="compositionally biased region" description="Polar residues" evidence="2">
    <location>
        <begin position="270"/>
        <end position="292"/>
    </location>
</feature>
<dbReference type="Pfam" id="PF13805">
    <property type="entry name" value="Pil1"/>
    <property type="match status" value="1"/>
</dbReference>
<dbReference type="GO" id="GO:0036286">
    <property type="term" value="C:eisosome filament"/>
    <property type="evidence" value="ECO:0007669"/>
    <property type="project" value="TreeGrafter"/>
</dbReference>
<feature type="coiled-coil region" evidence="1">
    <location>
        <begin position="105"/>
        <end position="156"/>
    </location>
</feature>
<dbReference type="RefSeq" id="XP_001875537.1">
    <property type="nucleotide sequence ID" value="XM_001875502.1"/>
</dbReference>
<feature type="compositionally biased region" description="Low complexity" evidence="2">
    <location>
        <begin position="297"/>
        <end position="316"/>
    </location>
</feature>
<feature type="region of interest" description="Disordered" evidence="2">
    <location>
        <begin position="994"/>
        <end position="1022"/>
    </location>
</feature>
<feature type="compositionally biased region" description="Gly residues" evidence="2">
    <location>
        <begin position="994"/>
        <end position="1011"/>
    </location>
</feature>
<dbReference type="GO" id="GO:0008289">
    <property type="term" value="F:lipid binding"/>
    <property type="evidence" value="ECO:0007669"/>
    <property type="project" value="TreeGrafter"/>
</dbReference>
<dbReference type="GO" id="GO:0005886">
    <property type="term" value="C:plasma membrane"/>
    <property type="evidence" value="ECO:0007669"/>
    <property type="project" value="TreeGrafter"/>
</dbReference>